<gene>
    <name evidence="1" type="ORF">BG04_4576</name>
</gene>
<evidence type="ECO:0000313" key="2">
    <source>
        <dbReference type="Proteomes" id="UP000031829"/>
    </source>
</evidence>
<accession>A0A0B6AX95</accession>
<dbReference type="GeneID" id="93646262"/>
<dbReference type="RefSeq" id="WP_174522639.1">
    <property type="nucleotide sequence ID" value="NZ_BCVB01000004.1"/>
</dbReference>
<dbReference type="Proteomes" id="UP000031829">
    <property type="component" value="Chromosome"/>
</dbReference>
<dbReference type="EMBL" id="CP009920">
    <property type="protein sequence ID" value="AJI25338.1"/>
    <property type="molecule type" value="Genomic_DNA"/>
</dbReference>
<name>A0A0B6AX95_PRIM2</name>
<dbReference type="HOGENOM" id="CLU_985735_0_0_9"/>
<organism evidence="1 2">
    <name type="scientific">Priestia megaterium (strain ATCC 14581 / DSM 32 / CCUG 1817 / JCM 2506 / NBRC 15308 / NCIMB 9376 / NCTC 10342 / NRRL B-14308 / VKM B-512 / Ford 19)</name>
    <name type="common">Bacillus megaterium</name>
    <dbReference type="NCBI Taxonomy" id="1348623"/>
    <lineage>
        <taxon>Bacteria</taxon>
        <taxon>Bacillati</taxon>
        <taxon>Bacillota</taxon>
        <taxon>Bacilli</taxon>
        <taxon>Bacillales</taxon>
        <taxon>Bacillaceae</taxon>
        <taxon>Priestia</taxon>
    </lineage>
</organism>
<sequence length="282" mass="31451">MGIKTTAVNMVLEELAYKEEQRFNAHQIAFLSGQRDIEEVNEYLLHLSQGKFASLIAKIEVLCEENDHPDAKYNLNEPLPSHEICYICGDEYVPTIERSHLVFYFKDSYIQEVKKKGPGSQDDDKGVGLELPEMREFMYIPDLIRKGTLAIEPDFKGGFLVTVNHNYGNTHQYGAIDARGNKGNIGLGENVTITQILNENTEIANLTRELLSQLQNANLPTQQRTEIIEVVNAATEVANAEEPNKTILKSLVQSGKGLIAAATTSTALIEAYNQWSTFIGSM</sequence>
<dbReference type="AlphaFoldDB" id="A0A0B6AX95"/>
<proteinExistence type="predicted"/>
<protein>
    <submittedName>
        <fullName evidence="1">Uncharacterized protein</fullName>
    </submittedName>
</protein>
<dbReference type="KEGG" id="bmeg:BG04_4576"/>
<evidence type="ECO:0000313" key="1">
    <source>
        <dbReference type="EMBL" id="AJI25338.1"/>
    </source>
</evidence>
<reference evidence="1 2" key="1">
    <citation type="journal article" date="2015" name="Genome Announc.">
        <title>Complete genome sequences for 35 biothreat assay-relevant bacillus species.</title>
        <authorList>
            <person name="Johnson S.L."/>
            <person name="Daligault H.E."/>
            <person name="Davenport K.W."/>
            <person name="Jaissle J."/>
            <person name="Frey K.G."/>
            <person name="Ladner J.T."/>
            <person name="Broomall S.M."/>
            <person name="Bishop-Lilly K.A."/>
            <person name="Bruce D.C."/>
            <person name="Gibbons H.S."/>
            <person name="Coyne S.R."/>
            <person name="Lo C.C."/>
            <person name="Meincke L."/>
            <person name="Munk A.C."/>
            <person name="Koroleva G.I."/>
            <person name="Rosenzweig C.N."/>
            <person name="Palacios G.F."/>
            <person name="Redden C.L."/>
            <person name="Minogue T.D."/>
            <person name="Chain P.S."/>
        </authorList>
    </citation>
    <scope>NUCLEOTIDE SEQUENCE [LARGE SCALE GENOMIC DNA]</scope>
    <source>
        <strain evidence="2">ATCC 14581 / DSM 32 / JCM 2506 / NBRC 15308 / NCIMB 9376 / NCTC 10342 / NRRL B-14308 / VKM B-512</strain>
    </source>
</reference>